<dbReference type="PANTHER" id="PTHR42804:SF1">
    <property type="entry name" value="ALDEHYDE DEHYDROGENASE-RELATED"/>
    <property type="match status" value="1"/>
</dbReference>
<proteinExistence type="inferred from homology"/>
<evidence type="ECO:0000313" key="5">
    <source>
        <dbReference type="Proteomes" id="UP000578030"/>
    </source>
</evidence>
<name>A0A7W4K781_9PROT</name>
<dbReference type="Gene3D" id="3.40.309.10">
    <property type="entry name" value="Aldehyde Dehydrogenase, Chain A, domain 2"/>
    <property type="match status" value="1"/>
</dbReference>
<dbReference type="InterPro" id="IPR016163">
    <property type="entry name" value="Ald_DH_C"/>
</dbReference>
<dbReference type="CDD" id="cd07138">
    <property type="entry name" value="ALDH_CddD_SSP0762"/>
    <property type="match status" value="1"/>
</dbReference>
<dbReference type="Proteomes" id="UP000578030">
    <property type="component" value="Unassembled WGS sequence"/>
</dbReference>
<dbReference type="Pfam" id="PF00171">
    <property type="entry name" value="Aldedh"/>
    <property type="match status" value="1"/>
</dbReference>
<dbReference type="RefSeq" id="WP_182957618.1">
    <property type="nucleotide sequence ID" value="NZ_JABEQM010000005.1"/>
</dbReference>
<evidence type="ECO:0000256" key="1">
    <source>
        <dbReference type="ARBA" id="ARBA00009986"/>
    </source>
</evidence>
<dbReference type="EMBL" id="JABEQM010000005">
    <property type="protein sequence ID" value="MBB2201573.1"/>
    <property type="molecule type" value="Genomic_DNA"/>
</dbReference>
<keyword evidence="5" id="KW-1185">Reference proteome</keyword>
<dbReference type="Gene3D" id="3.40.605.10">
    <property type="entry name" value="Aldehyde Dehydrogenase, Chain A, domain 1"/>
    <property type="match status" value="1"/>
</dbReference>
<keyword evidence="2" id="KW-0560">Oxidoreductase</keyword>
<gene>
    <name evidence="4" type="ORF">HLH28_08265</name>
</gene>
<sequence>MAHALQMYIDGKWVDPIVPRTVDVINPATEAPCATIALGSAADVDLAVAAARRAFGTWSVSTRAERIELMEQILTIYRRRMDDMAAAISQEMGAPLPFARDAQAWAGMAHLEQMVRALRDFTFDQRVDDMLITREPVGVVGLITPWNWPMNQIACKVGPALAAGCTMVLKPSEIAPLSGLVFTEIMDEAGVPPGVYNLVNGDGPGVGEAIARHKDIEMVSFTGSTRAGTIVARLAADTVKRVHQELGGKSPNIILPDADFADAVRRGVAGCFGNSGQSCDAPTRMLVPRARMTEAMAIAAEAAAAFVVGPPDAPETRLGPVVSDVQFAKIQALIQAGLDEGATLVAGGPGRPEGLPVGYYVRPTIFGDVTPAMTIAREEIFGPVLSIIAYDDEEDAIVIANDTPYGLAAYVQSGDLARARAVARRLRAGNVNINGAAWTVAAPFGGYKQSGNGRECGEYGLTDFLEIKAILGYGPEA</sequence>
<dbReference type="FunFam" id="3.40.605.10:FF:000007">
    <property type="entry name" value="NAD/NADP-dependent betaine aldehyde dehydrogenase"/>
    <property type="match status" value="1"/>
</dbReference>
<feature type="domain" description="Aldehyde dehydrogenase" evidence="3">
    <location>
        <begin position="13"/>
        <end position="470"/>
    </location>
</feature>
<comment type="caution">
    <text evidence="4">The sequence shown here is derived from an EMBL/GenBank/DDBJ whole genome shotgun (WGS) entry which is preliminary data.</text>
</comment>
<evidence type="ECO:0000256" key="2">
    <source>
        <dbReference type="ARBA" id="ARBA00023002"/>
    </source>
</evidence>
<protein>
    <submittedName>
        <fullName evidence="4">Aldehyde dehydrogenase family protein</fullName>
    </submittedName>
</protein>
<dbReference type="SUPFAM" id="SSF53720">
    <property type="entry name" value="ALDH-like"/>
    <property type="match status" value="1"/>
</dbReference>
<dbReference type="GO" id="GO:0016620">
    <property type="term" value="F:oxidoreductase activity, acting on the aldehyde or oxo group of donors, NAD or NADP as acceptor"/>
    <property type="evidence" value="ECO:0007669"/>
    <property type="project" value="InterPro"/>
</dbReference>
<comment type="similarity">
    <text evidence="1">Belongs to the aldehyde dehydrogenase family.</text>
</comment>
<dbReference type="InterPro" id="IPR016161">
    <property type="entry name" value="Ald_DH/histidinol_DH"/>
</dbReference>
<evidence type="ECO:0000313" key="4">
    <source>
        <dbReference type="EMBL" id="MBB2201573.1"/>
    </source>
</evidence>
<reference evidence="4 5" key="1">
    <citation type="submission" date="2020-04" db="EMBL/GenBank/DDBJ databases">
        <title>Description of novel Gluconacetobacter.</title>
        <authorList>
            <person name="Sombolestani A."/>
        </authorList>
    </citation>
    <scope>NUCLEOTIDE SEQUENCE [LARGE SCALE GENOMIC DNA]</scope>
    <source>
        <strain evidence="4 5">LMG 27802</strain>
    </source>
</reference>
<organism evidence="4 5">
    <name type="scientific">Gluconacetobacter tumulisoli</name>
    <dbReference type="NCBI Taxonomy" id="1286189"/>
    <lineage>
        <taxon>Bacteria</taxon>
        <taxon>Pseudomonadati</taxon>
        <taxon>Pseudomonadota</taxon>
        <taxon>Alphaproteobacteria</taxon>
        <taxon>Acetobacterales</taxon>
        <taxon>Acetobacteraceae</taxon>
        <taxon>Gluconacetobacter</taxon>
    </lineage>
</organism>
<dbReference type="AlphaFoldDB" id="A0A7W4K781"/>
<dbReference type="PANTHER" id="PTHR42804">
    <property type="entry name" value="ALDEHYDE DEHYDROGENASE"/>
    <property type="match status" value="1"/>
</dbReference>
<evidence type="ECO:0000259" key="3">
    <source>
        <dbReference type="Pfam" id="PF00171"/>
    </source>
</evidence>
<dbReference type="InterPro" id="IPR015590">
    <property type="entry name" value="Aldehyde_DH_dom"/>
</dbReference>
<accession>A0A7W4K781</accession>
<dbReference type="InterPro" id="IPR016162">
    <property type="entry name" value="Ald_DH_N"/>
</dbReference>